<dbReference type="Proteomes" id="UP001186974">
    <property type="component" value="Unassembled WGS sequence"/>
</dbReference>
<organism evidence="1 2">
    <name type="scientific">Coniosporium uncinatum</name>
    <dbReference type="NCBI Taxonomy" id="93489"/>
    <lineage>
        <taxon>Eukaryota</taxon>
        <taxon>Fungi</taxon>
        <taxon>Dikarya</taxon>
        <taxon>Ascomycota</taxon>
        <taxon>Pezizomycotina</taxon>
        <taxon>Dothideomycetes</taxon>
        <taxon>Dothideomycetes incertae sedis</taxon>
        <taxon>Coniosporium</taxon>
    </lineage>
</organism>
<sequence>MDIICLLMELYHYAELKLNLKFEIEVLCKSLELDYKHVDPSRTIRNRPSIEDDYMGMSMGGQVMPEGAQGFGDMTLAGLQGLNRGRASTERFAMLDIAAALPDLDTRLIFPPPGSQPATQNRIRHVFLQAAQNAISEIIAPVVERSVTIAAISASQLVTKDFATEVDDGKLREAAHSVVKALSGSLALVTCKEPLRMTITNNIRLLARDLPDQGPPEGLIIMFVNDNIDMICNMVEQAAENASLEEIEAHIEEAVTIRKSHQAIRPNEPFQHPQVSRWSCYISEPYRQASGGLNQEQLAVYEDFARQSRGIPHATGQSQDTGRQIPDVMQEQIPQVPNLPTPAEAPAVPRQTGQTQRMPPAGLQALQNQSHVNGFAETINFPERTQDLLLDLQRVAKGAPEENVR</sequence>
<evidence type="ECO:0000313" key="2">
    <source>
        <dbReference type="Proteomes" id="UP001186974"/>
    </source>
</evidence>
<protein>
    <submittedName>
        <fullName evidence="1">Uncharacterized protein</fullName>
    </submittedName>
</protein>
<name>A0ACC3DHE9_9PEZI</name>
<accession>A0ACC3DHE9</accession>
<feature type="non-terminal residue" evidence="1">
    <location>
        <position position="405"/>
    </location>
</feature>
<gene>
    <name evidence="1" type="ORF">LTS18_014106</name>
</gene>
<keyword evidence="2" id="KW-1185">Reference proteome</keyword>
<dbReference type="EMBL" id="JAWDJW010004463">
    <property type="protein sequence ID" value="KAK3075079.1"/>
    <property type="molecule type" value="Genomic_DNA"/>
</dbReference>
<proteinExistence type="predicted"/>
<comment type="caution">
    <text evidence="1">The sequence shown here is derived from an EMBL/GenBank/DDBJ whole genome shotgun (WGS) entry which is preliminary data.</text>
</comment>
<evidence type="ECO:0000313" key="1">
    <source>
        <dbReference type="EMBL" id="KAK3075079.1"/>
    </source>
</evidence>
<reference evidence="1" key="1">
    <citation type="submission" date="2024-09" db="EMBL/GenBank/DDBJ databases">
        <title>Black Yeasts Isolated from many extreme environments.</title>
        <authorList>
            <person name="Coleine C."/>
            <person name="Stajich J.E."/>
            <person name="Selbmann L."/>
        </authorList>
    </citation>
    <scope>NUCLEOTIDE SEQUENCE</scope>
    <source>
        <strain evidence="1">CCFEE 5737</strain>
    </source>
</reference>